<sequence length="79" mass="9131">MTPDRLEKTLQGHATVIAQRDHQLILKKLLRLRFLRGRSSFKNRQELRCPMDDGNPHGSIEQDLVHLLVQGQALLEVLH</sequence>
<evidence type="ECO:0000313" key="1">
    <source>
        <dbReference type="EMBL" id="MDV6376263.1"/>
    </source>
</evidence>
<evidence type="ECO:0000313" key="2">
    <source>
        <dbReference type="Proteomes" id="UP001276150"/>
    </source>
</evidence>
<dbReference type="Proteomes" id="UP001276150">
    <property type="component" value="Unassembled WGS sequence"/>
</dbReference>
<organism evidence="1 2">
    <name type="scientific">Deinococcus arenicola</name>
    <dbReference type="NCBI Taxonomy" id="2994950"/>
    <lineage>
        <taxon>Bacteria</taxon>
        <taxon>Thermotogati</taxon>
        <taxon>Deinococcota</taxon>
        <taxon>Deinococci</taxon>
        <taxon>Deinococcales</taxon>
        <taxon>Deinococcaceae</taxon>
        <taxon>Deinococcus</taxon>
    </lineage>
</organism>
<name>A0ABU4DUZ5_9DEIO</name>
<dbReference type="EMBL" id="JAPMIV010000053">
    <property type="protein sequence ID" value="MDV6376263.1"/>
    <property type="molecule type" value="Genomic_DNA"/>
</dbReference>
<accession>A0ABU4DUZ5</accession>
<protein>
    <submittedName>
        <fullName evidence="1">Uncharacterized protein</fullName>
    </submittedName>
</protein>
<proteinExistence type="predicted"/>
<dbReference type="RefSeq" id="WP_317641617.1">
    <property type="nucleotide sequence ID" value="NZ_JAPMIV010000053.1"/>
</dbReference>
<reference evidence="1 2" key="1">
    <citation type="submission" date="2022-11" db="EMBL/GenBank/DDBJ databases">
        <title>Deinococcus ZS9-10, Low Temperature and Draught-tolerating, UV-resistant Bacteria from Continental Antarctica.</title>
        <authorList>
            <person name="Cheng L."/>
        </authorList>
    </citation>
    <scope>NUCLEOTIDE SEQUENCE [LARGE SCALE GENOMIC DNA]</scope>
    <source>
        <strain evidence="1 2">ZS9-10</strain>
    </source>
</reference>
<comment type="caution">
    <text evidence="1">The sequence shown here is derived from an EMBL/GenBank/DDBJ whole genome shotgun (WGS) entry which is preliminary data.</text>
</comment>
<keyword evidence="2" id="KW-1185">Reference proteome</keyword>
<gene>
    <name evidence="1" type="ORF">ORD21_16835</name>
</gene>